<dbReference type="Proteomes" id="UP000828384">
    <property type="component" value="Segment"/>
</dbReference>
<protein>
    <submittedName>
        <fullName evidence="1">Major capsid protein</fullName>
    </submittedName>
</protein>
<accession>A0AAE8YLL4</accession>
<dbReference type="EMBL" id="OL396571">
    <property type="protein sequence ID" value="UGC97719.1"/>
    <property type="molecule type" value="Genomic_DNA"/>
</dbReference>
<organism evidence="1 2">
    <name type="scientific">Pantoea phage PdC23</name>
    <dbReference type="NCBI Taxonomy" id="2894356"/>
    <lineage>
        <taxon>Viruses</taxon>
        <taxon>Duplodnaviria</taxon>
        <taxon>Heunggongvirae</taxon>
        <taxon>Uroviricota</taxon>
        <taxon>Caudoviricetes</taxon>
        <taxon>Felixviridae</taxon>
        <taxon>Certevirus</taxon>
        <taxon>Certevirus C23</taxon>
    </lineage>
</organism>
<name>A0AAE8YLL4_9CAUD</name>
<evidence type="ECO:0000313" key="1">
    <source>
        <dbReference type="EMBL" id="UGC97719.1"/>
    </source>
</evidence>
<reference evidence="1" key="1">
    <citation type="journal article" date="2022" name="Curr. Microbiol.">
        <title>Isolation, Characterization, and Comparative Genomic Analysis of vB_Pd_C23, a Novel Bacteriophage of Pantoea dispersa.</title>
        <authorList>
            <person name="Grami E."/>
            <person name="Laadouze I."/>
            <person name="Ben Tiba S."/>
            <person name="Hafiane A."/>
            <person name="Sealey K.S."/>
            <person name="Saidi N."/>
        </authorList>
    </citation>
    <scope>NUCLEOTIDE SEQUENCE</scope>
</reference>
<evidence type="ECO:0000313" key="2">
    <source>
        <dbReference type="Proteomes" id="UP000828384"/>
    </source>
</evidence>
<keyword evidence="2" id="KW-1185">Reference proteome</keyword>
<proteinExistence type="predicted"/>
<gene>
    <name evidence="1" type="ORF">pdc_06</name>
</gene>
<sequence length="343" mass="36785">MAAITPSYTIVNPSYIAPEMILGYQQASGAFETLASGNPLVRLGTGDQYVYMRRLDIRTQSQATQVANGNQLPSVSLIAQMISTPTYLFRCRAEYDHHDMAAAGNWGYALPEAQRLGMRQGIFQQLRSALLYGMNPANGEGLLNTAGAYTDTLPADSNGHTDVLSYDPGELSQYLRGQILAAMTRTMQLGRQQRVVILGPQRTLGAMELQLVVQLTSYQRPGGGTESVAGSIKNIMAGANIQVDWVYDDTLIGAGAGGTDAVVIIVPEVEVPMVNSTVNTNEFAKLTPSINANTLMYTDMAAPREIPTPLAGGAIDVLAEMRATSGWGVRPEAVSIISMQYTA</sequence>